<dbReference type="GeneID" id="110800786"/>
<evidence type="ECO:0000256" key="4">
    <source>
        <dbReference type="ARBA" id="ARBA00012670"/>
    </source>
</evidence>
<keyword evidence="9" id="KW-0325">Glycoprotein</keyword>
<evidence type="ECO:0000256" key="7">
    <source>
        <dbReference type="ARBA" id="ARBA00022729"/>
    </source>
</evidence>
<evidence type="ECO:0000256" key="6">
    <source>
        <dbReference type="ARBA" id="ARBA00022530"/>
    </source>
</evidence>
<keyword evidence="5" id="KW-0964">Secreted</keyword>
<evidence type="ECO:0000256" key="1">
    <source>
        <dbReference type="ARBA" id="ARBA00001462"/>
    </source>
</evidence>
<name>A0A9R0K8Q3_SPIOL</name>
<dbReference type="Gene3D" id="2.60.40.1180">
    <property type="entry name" value="Golgi alpha-mannosidase II"/>
    <property type="match status" value="1"/>
</dbReference>
<dbReference type="GO" id="GO:0046373">
    <property type="term" value="P:L-arabinose metabolic process"/>
    <property type="evidence" value="ECO:0007669"/>
    <property type="project" value="InterPro"/>
</dbReference>
<dbReference type="InterPro" id="IPR010720">
    <property type="entry name" value="Alpha-L-AF_C"/>
</dbReference>
<keyword evidence="6" id="KW-0272">Extracellular matrix</keyword>
<evidence type="ECO:0000313" key="15">
    <source>
        <dbReference type="RefSeq" id="XP_021861802.1"/>
    </source>
</evidence>
<keyword evidence="7 11" id="KW-0732">Signal</keyword>
<feature type="chain" id="PRO_5044700955" description="non-reducing end alpha-L-arabinofuranosidase" evidence="11">
    <location>
        <begin position="22"/>
        <end position="670"/>
    </location>
</feature>
<keyword evidence="8" id="KW-0378">Hydrolase</keyword>
<evidence type="ECO:0000259" key="12">
    <source>
        <dbReference type="SMART" id="SM00813"/>
    </source>
</evidence>
<dbReference type="RefSeq" id="XP_021861802.1">
    <property type="nucleotide sequence ID" value="XM_022006110.1"/>
</dbReference>
<evidence type="ECO:0000256" key="9">
    <source>
        <dbReference type="ARBA" id="ARBA00023180"/>
    </source>
</evidence>
<comment type="subcellular location">
    <subcellularLocation>
        <location evidence="2">Secreted</location>
        <location evidence="2">Extracellular space</location>
        <location evidence="2">Extracellular matrix</location>
    </subcellularLocation>
</comment>
<comment type="catalytic activity">
    <reaction evidence="1">
        <text>Hydrolysis of terminal non-reducing alpha-L-arabinofuranoside residues in alpha-L-arabinosides.</text>
        <dbReference type="EC" id="3.2.1.55"/>
    </reaction>
</comment>
<evidence type="ECO:0000313" key="13">
    <source>
        <dbReference type="Proteomes" id="UP000813463"/>
    </source>
</evidence>
<dbReference type="InterPro" id="IPR051563">
    <property type="entry name" value="Glycosyl_Hydrolase_51"/>
</dbReference>
<organism evidence="13 16">
    <name type="scientific">Spinacia oleracea</name>
    <name type="common">Spinach</name>
    <dbReference type="NCBI Taxonomy" id="3562"/>
    <lineage>
        <taxon>Eukaryota</taxon>
        <taxon>Viridiplantae</taxon>
        <taxon>Streptophyta</taxon>
        <taxon>Embryophyta</taxon>
        <taxon>Tracheophyta</taxon>
        <taxon>Spermatophyta</taxon>
        <taxon>Magnoliopsida</taxon>
        <taxon>eudicotyledons</taxon>
        <taxon>Gunneridae</taxon>
        <taxon>Pentapetalae</taxon>
        <taxon>Caryophyllales</taxon>
        <taxon>Chenopodiaceae</taxon>
        <taxon>Chenopodioideae</taxon>
        <taxon>Anserineae</taxon>
        <taxon>Spinacia</taxon>
    </lineage>
</organism>
<dbReference type="RefSeq" id="XP_021861801.1">
    <property type="nucleotide sequence ID" value="XM_022006109.1"/>
</dbReference>
<dbReference type="Pfam" id="PF06964">
    <property type="entry name" value="Alpha-L-AF_C"/>
    <property type="match status" value="1"/>
</dbReference>
<keyword evidence="13" id="KW-1185">Reference proteome</keyword>
<comment type="similarity">
    <text evidence="3">Belongs to the glycosyl hydrolase 51 family.</text>
</comment>
<dbReference type="Gene3D" id="3.20.20.80">
    <property type="entry name" value="Glycosidases"/>
    <property type="match status" value="1"/>
</dbReference>
<feature type="domain" description="Alpha-L-arabinofuranosidase C-terminal" evidence="12">
    <location>
        <begin position="456"/>
        <end position="643"/>
    </location>
</feature>
<dbReference type="GO" id="GO:0045493">
    <property type="term" value="P:xylan catabolic process"/>
    <property type="evidence" value="ECO:0000318"/>
    <property type="project" value="GO_Central"/>
</dbReference>
<feature type="signal peptide" evidence="11">
    <location>
        <begin position="1"/>
        <end position="21"/>
    </location>
</feature>
<dbReference type="AlphaFoldDB" id="A0A9R0K8Q3"/>
<dbReference type="FunFam" id="2.60.120.260:FF:000063">
    <property type="entry name" value="Putative alpha-L-arabinofuranosidase family protein"/>
    <property type="match status" value="1"/>
</dbReference>
<evidence type="ECO:0000313" key="14">
    <source>
        <dbReference type="RefSeq" id="XP_021861801.1"/>
    </source>
</evidence>
<evidence type="ECO:0000256" key="10">
    <source>
        <dbReference type="ARBA" id="ARBA00082101"/>
    </source>
</evidence>
<dbReference type="Pfam" id="PF22848">
    <property type="entry name" value="ASD1_dom"/>
    <property type="match status" value="1"/>
</dbReference>
<dbReference type="SMART" id="SM00813">
    <property type="entry name" value="Alpha-L-AF_C"/>
    <property type="match status" value="1"/>
</dbReference>
<dbReference type="PANTHER" id="PTHR31776:SF0">
    <property type="entry name" value="ALPHA-L-ARABINOFURANOSIDASE 1"/>
    <property type="match status" value="1"/>
</dbReference>
<dbReference type="GO" id="GO:0046556">
    <property type="term" value="F:alpha-L-arabinofuranosidase activity"/>
    <property type="evidence" value="ECO:0000318"/>
    <property type="project" value="GO_Central"/>
</dbReference>
<reference evidence="13" key="1">
    <citation type="journal article" date="2021" name="Nat. Commun.">
        <title>Genomic analyses provide insights into spinach domestication and the genetic basis of agronomic traits.</title>
        <authorList>
            <person name="Cai X."/>
            <person name="Sun X."/>
            <person name="Xu C."/>
            <person name="Sun H."/>
            <person name="Wang X."/>
            <person name="Ge C."/>
            <person name="Zhang Z."/>
            <person name="Wang Q."/>
            <person name="Fei Z."/>
            <person name="Jiao C."/>
            <person name="Wang Q."/>
        </authorList>
    </citation>
    <scope>NUCLEOTIDE SEQUENCE [LARGE SCALE GENOMIC DNA]</scope>
    <source>
        <strain evidence="13">cv. Varoflay</strain>
    </source>
</reference>
<accession>A0A9R0K8Q3</accession>
<dbReference type="Gene3D" id="2.60.120.260">
    <property type="entry name" value="Galactose-binding domain-like"/>
    <property type="match status" value="1"/>
</dbReference>
<sequence>MGGYCLLLLLLGACTLYGSYGIGKFRQNETATLIVDANAPGRTIPDTLFGIFFEEINHAGSGGLWSELVDNRGFEAGGRHTPSNIKPWSIIGDESSIVLSTDLSSCFERNKVALRMDVLCGSDGAKSCPSGGVGVYNPGFWGMNIEQGKTYKVVFYVRSMDSIDLAVSLTSSNGGVVLATSNVIADASKVANWTRMEVMLEAKSSNTNSRLQLTTTKTGVLWIDQVSAMPTDTYKGHGFRKDLFEKLVDLEPRFLRFPGGCFVEGEWLRNAFRWKEAVGPWENRPGHFGDVWMYWTDDGLGYFEFLQLSEDLGAAPVWVINNGISHQDEVETSMVFPFVQEMLDSIEFARGDNSSQWGSLRAAMGHPEPFELKYIAIGNEDCGKPYYQGNYMKFYDALRKAYPDIQVISNCDASSTPLNHPADFYDFHIYTSANDMFSKSTKFDKTRRNGPKAFVSEYAVTGKDAGTGSLLAALGEAAFLIGIEKNSDVVEMASYAPLFVNTNDRRWNPDAIVYDSSRVYGTPSYLMQQFFTKSSGATLLKSELQAGSSASVVASAISWKNATDNKNYITIKIVNFGNNYVNLKLSIGVNENSVKLSGSQKTVLTSNNVMDENSFQNPKKVYPSSTLFKLSGKDTTIVLQPISFTSFDMIQEQQSHLLTKDADSGLKYSS</sequence>
<dbReference type="SUPFAM" id="SSF51445">
    <property type="entry name" value="(Trans)glycosidases"/>
    <property type="match status" value="1"/>
</dbReference>
<dbReference type="Proteomes" id="UP000813463">
    <property type="component" value="Chromosome 1"/>
</dbReference>
<dbReference type="RefSeq" id="XP_021861804.1">
    <property type="nucleotide sequence ID" value="XM_022006112.1"/>
</dbReference>
<evidence type="ECO:0000256" key="11">
    <source>
        <dbReference type="SAM" id="SignalP"/>
    </source>
</evidence>
<dbReference type="FunFam" id="3.20.20.80:FF:000025">
    <property type="entry name" value="Alpha-L-arabinofuranosidase 1"/>
    <property type="match status" value="1"/>
</dbReference>
<reference evidence="14 15" key="2">
    <citation type="submission" date="2025-04" db="UniProtKB">
        <authorList>
            <consortium name="RefSeq"/>
        </authorList>
    </citation>
    <scope>IDENTIFICATION</scope>
</reference>
<dbReference type="OrthoDB" id="406864at2759"/>
<evidence type="ECO:0000256" key="8">
    <source>
        <dbReference type="ARBA" id="ARBA00022801"/>
    </source>
</evidence>
<evidence type="ECO:0000313" key="16">
    <source>
        <dbReference type="RefSeq" id="XP_021861804.1"/>
    </source>
</evidence>
<dbReference type="InterPro" id="IPR055235">
    <property type="entry name" value="ASD1_cat"/>
</dbReference>
<dbReference type="InterPro" id="IPR017853">
    <property type="entry name" value="GH"/>
</dbReference>
<evidence type="ECO:0000256" key="5">
    <source>
        <dbReference type="ARBA" id="ARBA00022525"/>
    </source>
</evidence>
<dbReference type="InterPro" id="IPR013780">
    <property type="entry name" value="Glyco_hydro_b"/>
</dbReference>
<dbReference type="EC" id="3.2.1.55" evidence="4"/>
<evidence type="ECO:0000256" key="2">
    <source>
        <dbReference type="ARBA" id="ARBA00004498"/>
    </source>
</evidence>
<protein>
    <recommendedName>
        <fullName evidence="4">non-reducing end alpha-L-arabinofuranosidase</fullName>
        <ecNumber evidence="4">3.2.1.55</ecNumber>
    </recommendedName>
    <alternativeName>
        <fullName evidence="10">Beta-D-xylosidase</fullName>
    </alternativeName>
</protein>
<gene>
    <name evidence="14 15 16" type="primary">LOC110800786</name>
</gene>
<proteinExistence type="inferred from homology"/>
<dbReference type="KEGG" id="soe:110800786"/>
<evidence type="ECO:0000256" key="3">
    <source>
        <dbReference type="ARBA" id="ARBA00007186"/>
    </source>
</evidence>
<dbReference type="PANTHER" id="PTHR31776">
    <property type="entry name" value="ALPHA-L-ARABINOFURANOSIDASE 1"/>
    <property type="match status" value="1"/>
</dbReference>